<dbReference type="Pfam" id="PF06639">
    <property type="entry name" value="BAP"/>
    <property type="match status" value="1"/>
</dbReference>
<evidence type="ECO:0000256" key="1">
    <source>
        <dbReference type="SAM" id="SignalP"/>
    </source>
</evidence>
<reference evidence="2" key="2">
    <citation type="submission" date="2018-04" db="EMBL/GenBank/DDBJ databases">
        <title>OnivRS2 (Oryza nivara Reference Sequence Version 2).</title>
        <authorList>
            <person name="Zhang J."/>
            <person name="Kudrna D."/>
            <person name="Lee S."/>
            <person name="Talag J."/>
            <person name="Rajasekar S."/>
            <person name="Welchert J."/>
            <person name="Hsing Y.-I."/>
            <person name="Wing R.A."/>
        </authorList>
    </citation>
    <scope>NUCLEOTIDE SEQUENCE [LARGE SCALE GENOMIC DNA]</scope>
    <source>
        <strain evidence="2">SL10</strain>
    </source>
</reference>
<organism evidence="2">
    <name type="scientific">Oryza nivara</name>
    <name type="common">Indian wild rice</name>
    <name type="synonym">Oryza sativa f. spontanea</name>
    <dbReference type="NCBI Taxonomy" id="4536"/>
    <lineage>
        <taxon>Eukaryota</taxon>
        <taxon>Viridiplantae</taxon>
        <taxon>Streptophyta</taxon>
        <taxon>Embryophyta</taxon>
        <taxon>Tracheophyta</taxon>
        <taxon>Spermatophyta</taxon>
        <taxon>Magnoliopsida</taxon>
        <taxon>Liliopsida</taxon>
        <taxon>Poales</taxon>
        <taxon>Poaceae</taxon>
        <taxon>BOP clade</taxon>
        <taxon>Oryzoideae</taxon>
        <taxon>Oryzeae</taxon>
        <taxon>Oryzinae</taxon>
        <taxon>Oryza</taxon>
    </lineage>
</organism>
<sequence>MVKCMKPAYEGLMLFCLVLVVCSALPAQIRGQTIRKIGSNIPMGLKNVVSHASLNVCYQEERDFAYCCSKDKKCYSTISECLAKCTYN</sequence>
<feature type="signal peptide" evidence="1">
    <location>
        <begin position="1"/>
        <end position="31"/>
    </location>
</feature>
<reference evidence="2" key="1">
    <citation type="submission" date="2015-04" db="UniProtKB">
        <authorList>
            <consortium name="EnsemblPlants"/>
        </authorList>
    </citation>
    <scope>IDENTIFICATION</scope>
    <source>
        <strain evidence="2">SL10</strain>
    </source>
</reference>
<dbReference type="AlphaFoldDB" id="A0A0E0J1L4"/>
<keyword evidence="1" id="KW-0732">Signal</keyword>
<dbReference type="HOGENOM" id="CLU_153463_0_0_1"/>
<protein>
    <submittedName>
        <fullName evidence="2">Uncharacterized protein</fullName>
    </submittedName>
</protein>
<name>A0A0E0J1L4_ORYNI</name>
<keyword evidence="3" id="KW-1185">Reference proteome</keyword>
<dbReference type="Gramene" id="ONIVA11G12150.1">
    <property type="protein sequence ID" value="ONIVA11G12150.1"/>
    <property type="gene ID" value="ONIVA11G12150"/>
</dbReference>
<dbReference type="Proteomes" id="UP000006591">
    <property type="component" value="Chromosome 11"/>
</dbReference>
<dbReference type="PANTHER" id="PTHR48158">
    <property type="entry name" value="OS11G0453550 PROTEIN"/>
    <property type="match status" value="1"/>
</dbReference>
<dbReference type="InterPro" id="IPR009540">
    <property type="entry name" value="BAP"/>
</dbReference>
<proteinExistence type="predicted"/>
<feature type="chain" id="PRO_5002363406" evidence="1">
    <location>
        <begin position="32"/>
        <end position="88"/>
    </location>
</feature>
<dbReference type="EnsemblPlants" id="ONIVA11G12150.1">
    <property type="protein sequence ID" value="ONIVA11G12150.1"/>
    <property type="gene ID" value="ONIVA11G12150"/>
</dbReference>
<evidence type="ECO:0000313" key="3">
    <source>
        <dbReference type="Proteomes" id="UP000006591"/>
    </source>
</evidence>
<dbReference type="OMA" id="CIAKCTN"/>
<evidence type="ECO:0000313" key="2">
    <source>
        <dbReference type="EnsemblPlants" id="ONIVA11G12150.1"/>
    </source>
</evidence>
<accession>A0A0E0J1L4</accession>
<dbReference type="PANTHER" id="PTHR48158:SF1">
    <property type="entry name" value="OS11G0453550 PROTEIN"/>
    <property type="match status" value="1"/>
</dbReference>